<protein>
    <submittedName>
        <fullName evidence="1">Uncharacterized protein</fullName>
    </submittedName>
</protein>
<organism evidence="1 2">
    <name type="scientific">Smittium mucronatum</name>
    <dbReference type="NCBI Taxonomy" id="133383"/>
    <lineage>
        <taxon>Eukaryota</taxon>
        <taxon>Fungi</taxon>
        <taxon>Fungi incertae sedis</taxon>
        <taxon>Zoopagomycota</taxon>
        <taxon>Kickxellomycotina</taxon>
        <taxon>Harpellomycetes</taxon>
        <taxon>Harpellales</taxon>
        <taxon>Legeriomycetaceae</taxon>
        <taxon>Smittium</taxon>
    </lineage>
</organism>
<evidence type="ECO:0000313" key="2">
    <source>
        <dbReference type="Proteomes" id="UP000187455"/>
    </source>
</evidence>
<reference evidence="1 2" key="1">
    <citation type="journal article" date="2016" name="Mol. Biol. Evol.">
        <title>Genome-Wide Survey of Gut Fungi (Harpellales) Reveals the First Horizontally Transferred Ubiquitin Gene from a Mosquito Host.</title>
        <authorList>
            <person name="Wang Y."/>
            <person name="White M.M."/>
            <person name="Kvist S."/>
            <person name="Moncalvo J.M."/>
        </authorList>
    </citation>
    <scope>NUCLEOTIDE SEQUENCE [LARGE SCALE GENOMIC DNA]</scope>
    <source>
        <strain evidence="1 2">ALG-7-W6</strain>
    </source>
</reference>
<sequence length="96" mass="10801">MEVVANHISVRGDGKENHLSSSSSNFWKVFELELKKLTKSESNEAGNDKSVKYKTFEQMGTDILDKAISLISSYYGGSQELLLDFIDKLKVKPQKT</sequence>
<dbReference type="AlphaFoldDB" id="A0A1R0GQE0"/>
<comment type="caution">
    <text evidence="1">The sequence shown here is derived from an EMBL/GenBank/DDBJ whole genome shotgun (WGS) entry which is preliminary data.</text>
</comment>
<evidence type="ECO:0000313" key="1">
    <source>
        <dbReference type="EMBL" id="OLY79100.1"/>
    </source>
</evidence>
<name>A0A1R0GQE0_9FUNG</name>
<accession>A0A1R0GQE0</accession>
<keyword evidence="2" id="KW-1185">Reference proteome</keyword>
<gene>
    <name evidence="1" type="ORF">AYI68_g6839</name>
</gene>
<dbReference type="Proteomes" id="UP000187455">
    <property type="component" value="Unassembled WGS sequence"/>
</dbReference>
<proteinExistence type="predicted"/>
<dbReference type="EMBL" id="LSSL01004981">
    <property type="protein sequence ID" value="OLY79100.1"/>
    <property type="molecule type" value="Genomic_DNA"/>
</dbReference>